<sequence length="500" mass="56181">MNVSYDDSEQSDHFDSLSSSPVSQDESFHSTFLPLSDELDAIFSDVPKNLNIVHINAQSIPAHYPDLLAAFGSKSVHVVLVSETWLKPCLTSTSYSLPGFQLVRNDRIVRSGGGIAIYIRSHIPFSVVDVSPPSSSSEVAQHLFVELSLSHTKILLGVFYSPSLRVDYFSALEKTLEDLTPLYSHTILMGDFNTCLIKKDSRSLRLRSLIDSCNLNLLPLNPTHFFPNCAPSLLDLIVVSSLNHIAKYGQCHADAFSFHDLIYLSYKIRPPRPKSRKYLLQRNFSGMNIDALKQDAISTDWSVIEAAEDVNEKVRLFNTLLIKLFDKHAPVRPVKLKHAPAPWLTDELKSLRDKKNAAKSKFKLDPSDKNREKYKILRNRCNTMCRDAQRRHIHKSVQNGDPAKVWKFLKSIGIGRTHNDPITKDINIDLLNKHFSTTVALDGLTKTSTLNQLSALPTPDYPPFKFSQVSDCDVKKNVLSIASNAVGSDTSFLQYGRMLK</sequence>
<dbReference type="Proteomes" id="UP001549921">
    <property type="component" value="Unassembled WGS sequence"/>
</dbReference>
<evidence type="ECO:0000259" key="2">
    <source>
        <dbReference type="Pfam" id="PF03372"/>
    </source>
</evidence>
<proteinExistence type="predicted"/>
<feature type="region of interest" description="Disordered" evidence="1">
    <location>
        <begin position="1"/>
        <end position="23"/>
    </location>
</feature>
<comment type="caution">
    <text evidence="3">The sequence shown here is derived from an EMBL/GenBank/DDBJ whole genome shotgun (WGS) entry which is preliminary data.</text>
</comment>
<dbReference type="InterPro" id="IPR036691">
    <property type="entry name" value="Endo/exonu/phosph_ase_sf"/>
</dbReference>
<dbReference type="AlphaFoldDB" id="A0ABD0TBH2"/>
<dbReference type="PANTHER" id="PTHR47510">
    <property type="entry name" value="REVERSE TRANSCRIPTASE DOMAIN-CONTAINING PROTEIN"/>
    <property type="match status" value="1"/>
</dbReference>
<dbReference type="EMBL" id="JBEDNZ010000007">
    <property type="protein sequence ID" value="KAL0840723.1"/>
    <property type="molecule type" value="Genomic_DNA"/>
</dbReference>
<organism evidence="3 4">
    <name type="scientific">Loxostege sticticalis</name>
    <name type="common">Beet webworm moth</name>
    <dbReference type="NCBI Taxonomy" id="481309"/>
    <lineage>
        <taxon>Eukaryota</taxon>
        <taxon>Metazoa</taxon>
        <taxon>Ecdysozoa</taxon>
        <taxon>Arthropoda</taxon>
        <taxon>Hexapoda</taxon>
        <taxon>Insecta</taxon>
        <taxon>Pterygota</taxon>
        <taxon>Neoptera</taxon>
        <taxon>Endopterygota</taxon>
        <taxon>Lepidoptera</taxon>
        <taxon>Glossata</taxon>
        <taxon>Ditrysia</taxon>
        <taxon>Pyraloidea</taxon>
        <taxon>Crambidae</taxon>
        <taxon>Pyraustinae</taxon>
        <taxon>Loxostege</taxon>
    </lineage>
</organism>
<dbReference type="Gene3D" id="3.60.10.10">
    <property type="entry name" value="Endonuclease/exonuclease/phosphatase"/>
    <property type="match status" value="1"/>
</dbReference>
<protein>
    <recommendedName>
        <fullName evidence="2">Endonuclease/exonuclease/phosphatase domain-containing protein</fullName>
    </recommendedName>
</protein>
<name>A0ABD0TBH2_LOXSC</name>
<feature type="domain" description="Endonuclease/exonuclease/phosphatase" evidence="2">
    <location>
        <begin position="56"/>
        <end position="244"/>
    </location>
</feature>
<evidence type="ECO:0000313" key="3">
    <source>
        <dbReference type="EMBL" id="KAL0840723.1"/>
    </source>
</evidence>
<dbReference type="InterPro" id="IPR005135">
    <property type="entry name" value="Endo/exonuclease/phosphatase"/>
</dbReference>
<gene>
    <name evidence="3" type="ORF">ABMA28_015911</name>
</gene>
<dbReference type="SUPFAM" id="SSF56219">
    <property type="entry name" value="DNase I-like"/>
    <property type="match status" value="1"/>
</dbReference>
<evidence type="ECO:0000256" key="1">
    <source>
        <dbReference type="SAM" id="MobiDB-lite"/>
    </source>
</evidence>
<evidence type="ECO:0000313" key="4">
    <source>
        <dbReference type="Proteomes" id="UP001549921"/>
    </source>
</evidence>
<dbReference type="Pfam" id="PF03372">
    <property type="entry name" value="Exo_endo_phos"/>
    <property type="match status" value="1"/>
</dbReference>
<dbReference type="PANTHER" id="PTHR47510:SF3">
    <property type="entry name" value="ENDO_EXONUCLEASE_PHOSPHATASE DOMAIN-CONTAINING PROTEIN"/>
    <property type="match status" value="1"/>
</dbReference>
<reference evidence="3 4" key="1">
    <citation type="submission" date="2024-06" db="EMBL/GenBank/DDBJ databases">
        <title>A chromosome-level genome assembly of beet webworm, Loxostege sticticalis.</title>
        <authorList>
            <person name="Zhang Y."/>
        </authorList>
    </citation>
    <scope>NUCLEOTIDE SEQUENCE [LARGE SCALE GENOMIC DNA]</scope>
    <source>
        <strain evidence="3">AQ028</strain>
        <tissue evidence="3">Male pupae</tissue>
    </source>
</reference>
<accession>A0ABD0TBH2</accession>